<feature type="compositionally biased region" description="Polar residues" evidence="10">
    <location>
        <begin position="53"/>
        <end position="76"/>
    </location>
</feature>
<feature type="binding site" evidence="9">
    <location>
        <position position="949"/>
    </location>
    <ligand>
        <name>Zn(2+)</name>
        <dbReference type="ChEBI" id="CHEBI:29105"/>
    </ligand>
</feature>
<dbReference type="SUPFAM" id="SSF47928">
    <property type="entry name" value="N-terminal domain of the delta subunit of the F1F0-ATP synthase"/>
    <property type="match status" value="1"/>
</dbReference>
<feature type="region of interest" description="Disordered" evidence="10">
    <location>
        <begin position="397"/>
        <end position="416"/>
    </location>
</feature>
<evidence type="ECO:0000256" key="10">
    <source>
        <dbReference type="SAM" id="MobiDB-lite"/>
    </source>
</evidence>
<dbReference type="VEuPathDB" id="FungiDB:TERG_03470"/>
<keyword evidence="9" id="KW-0862">Zinc</keyword>
<feature type="region of interest" description="Disordered" evidence="10">
    <location>
        <begin position="41"/>
        <end position="130"/>
    </location>
</feature>
<feature type="binding site" evidence="9">
    <location>
        <position position="1026"/>
    </location>
    <ligand>
        <name>Zn(2+)</name>
        <dbReference type="ChEBI" id="CHEBI:29105"/>
    </ligand>
</feature>
<dbReference type="Pfam" id="PF00213">
    <property type="entry name" value="OSCP"/>
    <property type="match status" value="1"/>
</dbReference>
<comment type="subcellular location">
    <subcellularLocation>
        <location evidence="1">Membrane</location>
    </subcellularLocation>
</comment>
<dbReference type="HAMAP" id="MF_01416">
    <property type="entry name" value="ATP_synth_delta_bact"/>
    <property type="match status" value="1"/>
</dbReference>
<dbReference type="InterPro" id="IPR005301">
    <property type="entry name" value="MOB_kinase_act_fam"/>
</dbReference>
<keyword evidence="4" id="KW-0813">Transport</keyword>
<keyword evidence="9" id="KW-0479">Metal-binding</keyword>
<dbReference type="Gene3D" id="1.20.140.30">
    <property type="entry name" value="MOB kinase activator"/>
    <property type="match status" value="1"/>
</dbReference>
<organism evidence="11 12">
    <name type="scientific">Trichophyton rubrum</name>
    <name type="common">Athlete's foot fungus</name>
    <name type="synonym">Epidermophyton rubrum</name>
    <dbReference type="NCBI Taxonomy" id="5551"/>
    <lineage>
        <taxon>Eukaryota</taxon>
        <taxon>Fungi</taxon>
        <taxon>Dikarya</taxon>
        <taxon>Ascomycota</taxon>
        <taxon>Pezizomycotina</taxon>
        <taxon>Eurotiomycetes</taxon>
        <taxon>Eurotiomycetidae</taxon>
        <taxon>Onygenales</taxon>
        <taxon>Arthrodermataceae</taxon>
        <taxon>Trichophyton</taxon>
    </lineage>
</organism>
<protein>
    <recommendedName>
        <fullName evidence="3">ATP synthase subunit 5, mitochondrial</fullName>
    </recommendedName>
</protein>
<dbReference type="PANTHER" id="PTHR12507">
    <property type="entry name" value="REDUCED GROWTH PHENOTYPE 1 RGP1, YEAST -RELATED"/>
    <property type="match status" value="1"/>
</dbReference>
<dbReference type="InterPro" id="IPR000711">
    <property type="entry name" value="ATPase_OSCP/dsu"/>
</dbReference>
<dbReference type="InterPro" id="IPR014848">
    <property type="entry name" value="Rgp1"/>
</dbReference>
<dbReference type="InterPro" id="IPR014752">
    <property type="entry name" value="Arrestin-like_C"/>
</dbReference>
<dbReference type="EMBL" id="LHPM01000019">
    <property type="protein sequence ID" value="OAL62282.1"/>
    <property type="molecule type" value="Genomic_DNA"/>
</dbReference>
<dbReference type="Pfam" id="PF03637">
    <property type="entry name" value="Mob1_phocein"/>
    <property type="match status" value="1"/>
</dbReference>
<keyword evidence="7" id="KW-0472">Membrane</keyword>
<dbReference type="GO" id="GO:0046933">
    <property type="term" value="F:proton-transporting ATP synthase activity, rotational mechanism"/>
    <property type="evidence" value="ECO:0007669"/>
    <property type="project" value="InterPro"/>
</dbReference>
<dbReference type="NCBIfam" id="TIGR01145">
    <property type="entry name" value="ATP_synt_delta"/>
    <property type="match status" value="1"/>
</dbReference>
<dbReference type="Proteomes" id="UP000243015">
    <property type="component" value="Unassembled WGS sequence"/>
</dbReference>
<evidence type="ECO:0000313" key="12">
    <source>
        <dbReference type="Proteomes" id="UP000243015"/>
    </source>
</evidence>
<keyword evidence="8" id="KW-0066">ATP synthesis</keyword>
<evidence type="ECO:0000256" key="6">
    <source>
        <dbReference type="ARBA" id="ARBA00023065"/>
    </source>
</evidence>
<keyword evidence="5" id="KW-0375">Hydrogen ion transport</keyword>
<gene>
    <name evidence="11" type="ORF">A7C99_6861</name>
</gene>
<feature type="binding site" evidence="9">
    <location>
        <position position="944"/>
    </location>
    <ligand>
        <name>Zn(2+)</name>
        <dbReference type="ChEBI" id="CHEBI:29105"/>
    </ligand>
</feature>
<evidence type="ECO:0000256" key="9">
    <source>
        <dbReference type="PIRSR" id="PIRSR605301-1"/>
    </source>
</evidence>
<dbReference type="InterPro" id="IPR036703">
    <property type="entry name" value="MOB_kinase_act_sf"/>
</dbReference>
<comment type="caution">
    <text evidence="11">The sequence shown here is derived from an EMBL/GenBank/DDBJ whole genome shotgun (WGS) entry which is preliminary data.</text>
</comment>
<evidence type="ECO:0000256" key="7">
    <source>
        <dbReference type="ARBA" id="ARBA00023136"/>
    </source>
</evidence>
<sequence length="1338" mass="147136">MLSDIQVFVRWKEQTIFAGEDVECTITFKNVTEEEAGNEVVGTTKHYRGGSRPINTVTDGTNYSPAKSLNPFSFNNLPRRPQSLGYRPRHPHHRASASVGSSPILSQSFPPTTPSRTNGASNTPDHSHKRSVSIISLETDISHDRKQLQSPKSPQPGRHARSASFQAPPRRHDPYRDEFPAVSPRSPISRFSPITSQSNLSLPSTKDEADPYRSPINNSPAARRTPMRRAPRKMSAFHGDFKFPQAPPSPENKTNPSTQSTPESQYTESTTKSTIPDHINVTAANGKLTADQPRCLTPATKLSAVSAMEGSTRSSTEFYSLSNNSTETLDSDYKLVSMNRGLPRHRRHQSNLEPARNGRSNESQTLLMGYAQINASFTVDGSLLDQSIFEEVKRKGVVGHHGSNERSPRQSKPRSGFWGNIGLSSLGNSLASLTSTGELDGLREMRGASSSNSIPLLSTPQSLLFVDLRLAPGQEKAFSFSFTLPRGLPSSHKGKAIKISYNLVIGTQKAAAIKGNQRLHKINVPFRVLSGVDAQGGVLGHDLMQPYVVLRDEARVQSIDSSAPRPPAKEKSISAKAWTSAPQFLSYVDEILKQKDRQDSLISPISPGPPHLHHDAPFSCKDAIDLAILRSNQSTASDQSANRFEISRSGRRVAVIVLNRPSHRIGETIVATADFTNAAIHCHSLRGSLETHETINPEIALRSAASITRATRKVHAMCFENTLFASRVAFTPAIPVSATPTLITSGVNVEWQLRFEFVTSSLPDSTENAHTSASGIGLLEPVEHDERGTVFAAAEHISCESFEVSIPLTVYGADQGEINDPRRIPVDIQYGEFSYQHHTLLQLVLFDIGPTSTFIATAMAPPLTDLSSTNRNSRTRGPFRPRAANKGSGSYQLRQFAEATLGSGSLRKAVKLPDGEDVNEWLAVNLVDFYNQINLLYGSITEFCSPQTCPEMKATDEFEYLWQDNENFKRPTKMSAPEYVEHLMTWVQANIDNEQMFPSHIGVPFPKTFPSLLRQLFKRMYRVYAHIYCHHYPVVVHLGLEPHLNTSFKHYVLFIEEHNLASGKDFWGPLGDLFDLQTTNDDLQTASNQQHLRLSISHRPTAAQFDGPSPSLLAMLSSRVAQASLRASAQQFSRRSVVNGARTYAAAAQDPKPPVALFGVDGTYANALYTASAKTGSLEQTSKALNALAEVFKKDAKLGPILHTPTLTAQDKSQIVQELQKLTGKNELLGNFFSTLAENNRLGVLQGVCEKFETLMGAYRGEIELNITSAQKLDQKTIQRLETAIAKSEYSQGKKLKVVTKVDPEIVGGLIVEFDGRTIDLSVSSKLTKLNKALTDAL</sequence>
<evidence type="ECO:0000256" key="8">
    <source>
        <dbReference type="ARBA" id="ARBA00023310"/>
    </source>
</evidence>
<dbReference type="Pfam" id="PF08737">
    <property type="entry name" value="Rgp1"/>
    <property type="match status" value="1"/>
</dbReference>
<dbReference type="VEuPathDB" id="FungiDB:TERG_03471"/>
<keyword evidence="6" id="KW-0406">Ion transport</keyword>
<accession>A0A178EQG1</accession>
<dbReference type="GO" id="GO:0016020">
    <property type="term" value="C:membrane"/>
    <property type="evidence" value="ECO:0007669"/>
    <property type="project" value="UniProtKB-SubCell"/>
</dbReference>
<proteinExistence type="inferred from homology"/>
<feature type="compositionally biased region" description="Polar residues" evidence="10">
    <location>
        <begin position="251"/>
        <end position="274"/>
    </location>
</feature>
<evidence type="ECO:0000313" key="11">
    <source>
        <dbReference type="EMBL" id="OAL62282.1"/>
    </source>
</evidence>
<dbReference type="SMART" id="SM01388">
    <property type="entry name" value="Mob1_phocein"/>
    <property type="match status" value="1"/>
</dbReference>
<feature type="region of interest" description="Disordered" evidence="10">
    <location>
        <begin position="865"/>
        <end position="887"/>
    </location>
</feature>
<dbReference type="Gene3D" id="2.60.40.640">
    <property type="match status" value="1"/>
</dbReference>
<comment type="similarity">
    <text evidence="2">Belongs to the ATPase delta chain family.</text>
</comment>
<dbReference type="VEuPathDB" id="FungiDB:TERG_03472"/>
<feature type="binding site" evidence="9">
    <location>
        <position position="1031"/>
    </location>
    <ligand>
        <name>Zn(2+)</name>
        <dbReference type="ChEBI" id="CHEBI:29105"/>
    </ligand>
</feature>
<evidence type="ECO:0000256" key="5">
    <source>
        <dbReference type="ARBA" id="ARBA00022781"/>
    </source>
</evidence>
<evidence type="ECO:0000256" key="1">
    <source>
        <dbReference type="ARBA" id="ARBA00004370"/>
    </source>
</evidence>
<dbReference type="InterPro" id="IPR026015">
    <property type="entry name" value="ATP_synth_OSCP/delta_N_sf"/>
</dbReference>
<dbReference type="Gene3D" id="1.10.520.20">
    <property type="entry name" value="N-terminal domain of the delta subunit of the F1F0-ATP synthase"/>
    <property type="match status" value="1"/>
</dbReference>
<reference evidence="11 12" key="1">
    <citation type="submission" date="2016-05" db="EMBL/GenBank/DDBJ databases">
        <title>Genome sequencing of Trichophyton rubrum CMCC(F)T1i isolated from hair.</title>
        <authorList>
            <person name="Zhan P."/>
            <person name="Tao Y."/>
            <person name="Liu W."/>
        </authorList>
    </citation>
    <scope>NUCLEOTIDE SEQUENCE [LARGE SCALE GENOMIC DNA]</scope>
    <source>
        <strain evidence="12">CMCC(F)T1i</strain>
    </source>
</reference>
<feature type="compositionally biased region" description="Polar residues" evidence="10">
    <location>
        <begin position="98"/>
        <end position="124"/>
    </location>
</feature>
<evidence type="ECO:0000256" key="3">
    <source>
        <dbReference type="ARBA" id="ARBA00014723"/>
    </source>
</evidence>
<dbReference type="SUPFAM" id="SSF101152">
    <property type="entry name" value="Mob1/phocein"/>
    <property type="match status" value="1"/>
</dbReference>
<name>A0A178EQG1_TRIRU</name>
<feature type="compositionally biased region" description="Low complexity" evidence="10">
    <location>
        <begin position="183"/>
        <end position="196"/>
    </location>
</feature>
<feature type="compositionally biased region" description="Basic and acidic residues" evidence="10">
    <location>
        <begin position="170"/>
        <end position="179"/>
    </location>
</feature>
<dbReference type="PRINTS" id="PR00125">
    <property type="entry name" value="ATPASEDELTA"/>
</dbReference>
<evidence type="ECO:0000256" key="4">
    <source>
        <dbReference type="ARBA" id="ARBA00022448"/>
    </source>
</evidence>
<evidence type="ECO:0000256" key="2">
    <source>
        <dbReference type="ARBA" id="ARBA00007046"/>
    </source>
</evidence>
<feature type="region of interest" description="Disordered" evidence="10">
    <location>
        <begin position="144"/>
        <end position="277"/>
    </location>
</feature>